<dbReference type="GO" id="GO:0005739">
    <property type="term" value="C:mitochondrion"/>
    <property type="evidence" value="ECO:0007669"/>
    <property type="project" value="TreeGrafter"/>
</dbReference>
<keyword evidence="1" id="KW-0812">Transmembrane</keyword>
<dbReference type="OrthoDB" id="5580261at2759"/>
<keyword evidence="3" id="KW-1185">Reference proteome</keyword>
<gene>
    <name evidence="2" type="ORF">VHEMI05586</name>
</gene>
<dbReference type="AlphaFoldDB" id="A0A0A1SYD9"/>
<organism evidence="2 3">
    <name type="scientific">[Torrubiella] hemipterigena</name>
    <dbReference type="NCBI Taxonomy" id="1531966"/>
    <lineage>
        <taxon>Eukaryota</taxon>
        <taxon>Fungi</taxon>
        <taxon>Dikarya</taxon>
        <taxon>Ascomycota</taxon>
        <taxon>Pezizomycotina</taxon>
        <taxon>Sordariomycetes</taxon>
        <taxon>Hypocreomycetidae</taxon>
        <taxon>Hypocreales</taxon>
        <taxon>Clavicipitaceae</taxon>
        <taxon>Clavicipitaceae incertae sedis</taxon>
        <taxon>'Torrubiella' clade</taxon>
    </lineage>
</organism>
<proteinExistence type="predicted"/>
<dbReference type="PANTHER" id="PTHR28002">
    <property type="entry name" value="MIOREX COMPLEX COMPONENT 11"/>
    <property type="match status" value="1"/>
</dbReference>
<name>A0A0A1SYD9_9HYPO</name>
<dbReference type="InterPro" id="IPR018811">
    <property type="entry name" value="MRX11"/>
</dbReference>
<reference evidence="2 3" key="1">
    <citation type="journal article" date="2015" name="Genome Announc.">
        <title>Draft Genome Sequence and Gene Annotation of the Entomopathogenic Fungus Verticillium hemipterigenum.</title>
        <authorList>
            <person name="Horn F."/>
            <person name="Habel A."/>
            <person name="Scharf D.H."/>
            <person name="Dworschak J."/>
            <person name="Brakhage A.A."/>
            <person name="Guthke R."/>
            <person name="Hertweck C."/>
            <person name="Linde J."/>
        </authorList>
    </citation>
    <scope>NUCLEOTIDE SEQUENCE [LARGE SCALE GENOMIC DNA]</scope>
</reference>
<dbReference type="EMBL" id="CDHN01000003">
    <property type="protein sequence ID" value="CEJ89761.1"/>
    <property type="molecule type" value="Genomic_DNA"/>
</dbReference>
<evidence type="ECO:0000313" key="3">
    <source>
        <dbReference type="Proteomes" id="UP000039046"/>
    </source>
</evidence>
<feature type="transmembrane region" description="Helical" evidence="1">
    <location>
        <begin position="66"/>
        <end position="90"/>
    </location>
</feature>
<dbReference type="PANTHER" id="PTHR28002:SF1">
    <property type="entry name" value="MIOREX COMPLEX COMPONENT 11"/>
    <property type="match status" value="1"/>
</dbReference>
<protein>
    <submittedName>
        <fullName evidence="2">Uncharacterized protein</fullName>
    </submittedName>
</protein>
<sequence>MFRQQLKSAWARRPQTSIGRRLPVSLFRAESTQSSQASRIDRITARLPRPLRKYTTGLRNAPLSHVVSFLILHELTAILPLFGLFALFHYTSIAPIEYMTQHFGEYVQSGVSRFEKYFKKKEWFGFTKEDSTISKQETGNTTGAQTDDVLQKIATGDAKYTVLMEVALAYAITKALLPIRIIGSVWATPWFAKGLLRAKALITRKK</sequence>
<evidence type="ECO:0000256" key="1">
    <source>
        <dbReference type="SAM" id="Phobius"/>
    </source>
</evidence>
<dbReference type="Proteomes" id="UP000039046">
    <property type="component" value="Unassembled WGS sequence"/>
</dbReference>
<dbReference type="HOGENOM" id="CLU_071379_1_0_1"/>
<keyword evidence="1" id="KW-1133">Transmembrane helix</keyword>
<keyword evidence="1" id="KW-0472">Membrane</keyword>
<dbReference type="Pfam" id="PF10306">
    <property type="entry name" value="FLILHELTA"/>
    <property type="match status" value="1"/>
</dbReference>
<evidence type="ECO:0000313" key="2">
    <source>
        <dbReference type="EMBL" id="CEJ89761.1"/>
    </source>
</evidence>
<accession>A0A0A1SYD9</accession>